<comment type="caution">
    <text evidence="1">The sequence shown here is derived from an EMBL/GenBank/DDBJ whole genome shotgun (WGS) entry which is preliminary data.</text>
</comment>
<dbReference type="PANTHER" id="PTHR34138">
    <property type="entry name" value="CELL SHAPE-DETERMINING PROTEIN MREC"/>
    <property type="match status" value="1"/>
</dbReference>
<dbReference type="EMBL" id="JAGQNX010000071">
    <property type="protein sequence ID" value="MCA9308360.1"/>
    <property type="molecule type" value="Genomic_DNA"/>
</dbReference>
<reference evidence="1" key="1">
    <citation type="submission" date="2020-04" db="EMBL/GenBank/DDBJ databases">
        <authorList>
            <person name="Zhang T."/>
        </authorList>
    </citation>
    <scope>NUCLEOTIDE SEQUENCE</scope>
    <source>
        <strain evidence="1">HKST-UBA79</strain>
    </source>
</reference>
<organism evidence="1 2">
    <name type="scientific">candidate division WWE3 bacterium</name>
    <dbReference type="NCBI Taxonomy" id="2053526"/>
    <lineage>
        <taxon>Bacteria</taxon>
        <taxon>Katanobacteria</taxon>
    </lineage>
</organism>
<feature type="non-terminal residue" evidence="1">
    <location>
        <position position="139"/>
    </location>
</feature>
<protein>
    <recommendedName>
        <fullName evidence="3">Rod shape-determining protein MreC</fullName>
    </recommendedName>
</protein>
<gene>
    <name evidence="1" type="ORF">KC980_02520</name>
</gene>
<dbReference type="Proteomes" id="UP000740557">
    <property type="component" value="Unassembled WGS sequence"/>
</dbReference>
<evidence type="ECO:0000313" key="1">
    <source>
        <dbReference type="EMBL" id="MCA9308360.1"/>
    </source>
</evidence>
<evidence type="ECO:0000313" key="2">
    <source>
        <dbReference type="Proteomes" id="UP000740557"/>
    </source>
</evidence>
<proteinExistence type="predicted"/>
<name>A0A955J3F3_UNCKA</name>
<dbReference type="AlphaFoldDB" id="A0A955J3F3"/>
<accession>A0A955J3F3</accession>
<sequence>MRLLVISALIFILGYFSLLNPIRDSFIFVFGNLHSQARHPAFYIKEMFVFFNTLSSIRSENVKLVKDNLDLKSKLLTARLYEDENIILKTQLALKASGELDKELLLADVLGNPLDQTGQTIIVNKGFSHGVTEGSNVVL</sequence>
<dbReference type="InterPro" id="IPR007221">
    <property type="entry name" value="MreC"/>
</dbReference>
<dbReference type="GO" id="GO:0005886">
    <property type="term" value="C:plasma membrane"/>
    <property type="evidence" value="ECO:0007669"/>
    <property type="project" value="TreeGrafter"/>
</dbReference>
<evidence type="ECO:0008006" key="3">
    <source>
        <dbReference type="Google" id="ProtNLM"/>
    </source>
</evidence>
<dbReference type="GO" id="GO:0008360">
    <property type="term" value="P:regulation of cell shape"/>
    <property type="evidence" value="ECO:0007669"/>
    <property type="project" value="InterPro"/>
</dbReference>
<dbReference type="PANTHER" id="PTHR34138:SF1">
    <property type="entry name" value="CELL SHAPE-DETERMINING PROTEIN MREC"/>
    <property type="match status" value="1"/>
</dbReference>
<reference evidence="1" key="2">
    <citation type="journal article" date="2021" name="Microbiome">
        <title>Successional dynamics and alternative stable states in a saline activated sludge microbial community over 9 years.</title>
        <authorList>
            <person name="Wang Y."/>
            <person name="Ye J."/>
            <person name="Ju F."/>
            <person name="Liu L."/>
            <person name="Boyd J.A."/>
            <person name="Deng Y."/>
            <person name="Parks D.H."/>
            <person name="Jiang X."/>
            <person name="Yin X."/>
            <person name="Woodcroft B.J."/>
            <person name="Tyson G.W."/>
            <person name="Hugenholtz P."/>
            <person name="Polz M.F."/>
            <person name="Zhang T."/>
        </authorList>
    </citation>
    <scope>NUCLEOTIDE SEQUENCE</scope>
    <source>
        <strain evidence="1">HKST-UBA79</strain>
    </source>
</reference>